<protein>
    <submittedName>
        <fullName evidence="3">Hydrolase</fullName>
    </submittedName>
</protein>
<feature type="domain" description="Amidohydrolase-related" evidence="2">
    <location>
        <begin position="17"/>
        <end position="291"/>
    </location>
</feature>
<dbReference type="Gene3D" id="3.20.20.140">
    <property type="entry name" value="Metal-dependent hydrolases"/>
    <property type="match status" value="1"/>
</dbReference>
<evidence type="ECO:0000259" key="2">
    <source>
        <dbReference type="Pfam" id="PF04909"/>
    </source>
</evidence>
<dbReference type="InterPro" id="IPR032466">
    <property type="entry name" value="Metal_Hydrolase"/>
</dbReference>
<keyword evidence="4" id="KW-1185">Reference proteome</keyword>
<evidence type="ECO:0000256" key="1">
    <source>
        <dbReference type="ARBA" id="ARBA00038310"/>
    </source>
</evidence>
<sequence length="292" mass="32194">MSNHSRKGSLVTVLEFVDAHVHHWKSSVHDWYPMLHATLPEVPRDYPPERFRRDAEAAGVRLLGTVHVSATTVPGAFLDETRWLDGMDAPDRPSAIIGSVDPDVSPPVVEAQLDEQARSPLFRGVRVYAGLSPEGDTATALLRELGKRDLVLDQVIRAPEVDAYLAALAEAPDVRVVLEHAGWPETGHPEGFIDWRRGLAKLAALPRVDCKISGLGMPLGRLDAAALRPYVETCLDLFGVDRCFFGSNFPVDGLSGTYAELMTAYQDVTSDLSADERRKLFVENATRRYRLG</sequence>
<organism evidence="3 4">
    <name type="scientific">Actinomadura logoneensis</name>
    <dbReference type="NCBI Taxonomy" id="2293572"/>
    <lineage>
        <taxon>Bacteria</taxon>
        <taxon>Bacillati</taxon>
        <taxon>Actinomycetota</taxon>
        <taxon>Actinomycetes</taxon>
        <taxon>Streptosporangiales</taxon>
        <taxon>Thermomonosporaceae</taxon>
        <taxon>Actinomadura</taxon>
    </lineage>
</organism>
<evidence type="ECO:0000313" key="3">
    <source>
        <dbReference type="EMBL" id="RFU36857.1"/>
    </source>
</evidence>
<dbReference type="GO" id="GO:0016787">
    <property type="term" value="F:hydrolase activity"/>
    <property type="evidence" value="ECO:0007669"/>
    <property type="project" value="UniProtKB-KW"/>
</dbReference>
<accession>A0A372JA34</accession>
<dbReference type="InterPro" id="IPR052350">
    <property type="entry name" value="Metallo-dep_Lactonases"/>
</dbReference>
<evidence type="ECO:0000313" key="4">
    <source>
        <dbReference type="Proteomes" id="UP000261811"/>
    </source>
</evidence>
<comment type="caution">
    <text evidence="3">The sequence shown here is derived from an EMBL/GenBank/DDBJ whole genome shotgun (WGS) entry which is preliminary data.</text>
</comment>
<name>A0A372JA34_9ACTN</name>
<dbReference type="Pfam" id="PF04909">
    <property type="entry name" value="Amidohydro_2"/>
    <property type="match status" value="1"/>
</dbReference>
<gene>
    <name evidence="3" type="ORF">DZF91_35900</name>
</gene>
<comment type="similarity">
    <text evidence="1">Belongs to the metallo-dependent hydrolases superfamily.</text>
</comment>
<dbReference type="EMBL" id="QURH01001028">
    <property type="protein sequence ID" value="RFU36857.1"/>
    <property type="molecule type" value="Genomic_DNA"/>
</dbReference>
<dbReference type="PANTHER" id="PTHR43569:SF1">
    <property type="entry name" value="BLL3371 PROTEIN"/>
    <property type="match status" value="1"/>
</dbReference>
<reference evidence="3 4" key="1">
    <citation type="submission" date="2018-08" db="EMBL/GenBank/DDBJ databases">
        <title>Actinomadura jelena sp. nov., a novel Actinomycete isolated from soil in Chad.</title>
        <authorList>
            <person name="Shi L."/>
        </authorList>
    </citation>
    <scope>NUCLEOTIDE SEQUENCE [LARGE SCALE GENOMIC DNA]</scope>
    <source>
        <strain evidence="3 4">NEAU-G17</strain>
    </source>
</reference>
<dbReference type="PANTHER" id="PTHR43569">
    <property type="entry name" value="AMIDOHYDROLASE"/>
    <property type="match status" value="1"/>
</dbReference>
<dbReference type="SUPFAM" id="SSF51556">
    <property type="entry name" value="Metallo-dependent hydrolases"/>
    <property type="match status" value="1"/>
</dbReference>
<dbReference type="AlphaFoldDB" id="A0A372JA34"/>
<dbReference type="Proteomes" id="UP000261811">
    <property type="component" value="Unassembled WGS sequence"/>
</dbReference>
<proteinExistence type="inferred from homology"/>
<dbReference type="InterPro" id="IPR006680">
    <property type="entry name" value="Amidohydro-rel"/>
</dbReference>
<keyword evidence="3" id="KW-0378">Hydrolase</keyword>